<dbReference type="GeneID" id="66067193"/>
<name>A0A8E5HV29_USTVR</name>
<dbReference type="KEGG" id="uvi:66067193"/>
<organism evidence="1 2">
    <name type="scientific">Ustilaginoidea virens</name>
    <name type="common">Rice false smut fungus</name>
    <name type="synonym">Villosiclava virens</name>
    <dbReference type="NCBI Taxonomy" id="1159556"/>
    <lineage>
        <taxon>Eukaryota</taxon>
        <taxon>Fungi</taxon>
        <taxon>Dikarya</taxon>
        <taxon>Ascomycota</taxon>
        <taxon>Pezizomycotina</taxon>
        <taxon>Sordariomycetes</taxon>
        <taxon>Hypocreomycetidae</taxon>
        <taxon>Hypocreales</taxon>
        <taxon>Clavicipitaceae</taxon>
        <taxon>Ustilaginoidea</taxon>
    </lineage>
</organism>
<protein>
    <submittedName>
        <fullName evidence="1">Uncharacterized protein</fullName>
    </submittedName>
</protein>
<dbReference type="RefSeq" id="XP_042999848.1">
    <property type="nucleotide sequence ID" value="XM_043143913.1"/>
</dbReference>
<dbReference type="EMBL" id="CP072757">
    <property type="protein sequence ID" value="QUC22175.1"/>
    <property type="molecule type" value="Genomic_DNA"/>
</dbReference>
<proteinExistence type="predicted"/>
<keyword evidence="2" id="KW-1185">Reference proteome</keyword>
<gene>
    <name evidence="1" type="ORF">UV8b_06416</name>
</gene>
<dbReference type="AlphaFoldDB" id="A0A8E5HV29"/>
<accession>A0A8E5HV29</accession>
<evidence type="ECO:0000313" key="1">
    <source>
        <dbReference type="EMBL" id="QUC22175.1"/>
    </source>
</evidence>
<reference evidence="1" key="1">
    <citation type="submission" date="2020-03" db="EMBL/GenBank/DDBJ databases">
        <title>A mixture of massive structural variations and highly conserved coding sequences in Ustilaginoidea virens genome.</title>
        <authorList>
            <person name="Zhang K."/>
            <person name="Zhao Z."/>
            <person name="Zhang Z."/>
            <person name="Li Y."/>
            <person name="Hsiang T."/>
            <person name="Sun W."/>
        </authorList>
    </citation>
    <scope>NUCLEOTIDE SEQUENCE</scope>
    <source>
        <strain evidence="1">UV-8b</strain>
    </source>
</reference>
<sequence>MQINVESNIKQTGEGAAFACRRHVKFGLIHVPATKPIRWGPPVLTNKGRVLWPRLPLTSARHRLAFRSPGAGSLEGRVLLPQAPFISGGWLSKAIQSMAPSHTSCTYAEMIPRPPPRIGFILVDKFRMVHNNPTNARLNDLHLCSMGPVAYTSQALVYNIAPIVVAAVAKQSTNKRRLLVDAMLPKPC</sequence>
<evidence type="ECO:0000313" key="2">
    <source>
        <dbReference type="Proteomes" id="UP000027002"/>
    </source>
</evidence>
<dbReference type="Proteomes" id="UP000027002">
    <property type="component" value="Chromosome 5"/>
</dbReference>